<organism evidence="2 3">
    <name type="scientific">Dehalogenimonas formicexedens</name>
    <dbReference type="NCBI Taxonomy" id="1839801"/>
    <lineage>
        <taxon>Bacteria</taxon>
        <taxon>Bacillati</taxon>
        <taxon>Chloroflexota</taxon>
        <taxon>Dehalococcoidia</taxon>
        <taxon>Dehalococcoidales</taxon>
        <taxon>Dehalococcoidaceae</taxon>
        <taxon>Dehalogenimonas</taxon>
    </lineage>
</organism>
<gene>
    <name evidence="2" type="ORF">Dform_01921</name>
</gene>
<dbReference type="EMBL" id="CP018258">
    <property type="protein sequence ID" value="APV45236.1"/>
    <property type="molecule type" value="Genomic_DNA"/>
</dbReference>
<evidence type="ECO:0000256" key="1">
    <source>
        <dbReference type="SAM" id="MobiDB-lite"/>
    </source>
</evidence>
<keyword evidence="3" id="KW-1185">Reference proteome</keyword>
<dbReference type="KEGG" id="dfo:Dform_01921"/>
<evidence type="ECO:0000313" key="3">
    <source>
        <dbReference type="Proteomes" id="UP000185934"/>
    </source>
</evidence>
<proteinExistence type="predicted"/>
<evidence type="ECO:0000313" key="2">
    <source>
        <dbReference type="EMBL" id="APV45236.1"/>
    </source>
</evidence>
<reference evidence="3" key="1">
    <citation type="submission" date="2016-11" db="EMBL/GenBank/DDBJ databases">
        <title>Dehalogenimonas formicexedens sp. nov., a chlorinated alkane respiring bacterium isolated from contaminated groundwater.</title>
        <authorList>
            <person name="Key T.A."/>
            <person name="Bowman K.S."/>
            <person name="Lee I."/>
            <person name="Chun J."/>
            <person name="Albuquerque L."/>
            <person name="da Costa M.S."/>
            <person name="Rainey F.A."/>
            <person name="Moe W.M."/>
        </authorList>
    </citation>
    <scope>NUCLEOTIDE SEQUENCE [LARGE SCALE GENOMIC DNA]</scope>
    <source>
        <strain evidence="3">NSZ-14</strain>
    </source>
</reference>
<accession>A0A1P8F9U3</accession>
<feature type="region of interest" description="Disordered" evidence="1">
    <location>
        <begin position="67"/>
        <end position="99"/>
    </location>
</feature>
<protein>
    <submittedName>
        <fullName evidence="2">Uncharacterized protein</fullName>
    </submittedName>
</protein>
<dbReference type="Proteomes" id="UP000185934">
    <property type="component" value="Chromosome"/>
</dbReference>
<name>A0A1P8F9U3_9CHLR</name>
<sequence length="99" mass="11293">MDNWHYWYYSNEAVPVVSVVFEMRNGMGRIGYPSFLERMFTIVLKLKSGDSFLLKTFNGKIEKRSSVAGSPYAKGPIQAQKKWSGSREPLHSMVGEVEN</sequence>
<dbReference type="AlphaFoldDB" id="A0A1P8F9U3"/>
<dbReference type="RefSeq" id="WP_076004804.1">
    <property type="nucleotide sequence ID" value="NZ_CP018258.1"/>
</dbReference>